<keyword evidence="2" id="KW-1185">Reference proteome</keyword>
<evidence type="ECO:0000313" key="1">
    <source>
        <dbReference type="EMBL" id="KAK7076635.1"/>
    </source>
</evidence>
<sequence length="67" mass="7539">ESIMCSVWKPRSSRTACNPAGFYNDAFSFLGKFFWCTEINGRVDVVMSLLSLANVNFRPLSRRSISG</sequence>
<reference evidence="1 2" key="1">
    <citation type="submission" date="2023-11" db="EMBL/GenBank/DDBJ databases">
        <title>Halocaridina rubra genome assembly.</title>
        <authorList>
            <person name="Smith C."/>
        </authorList>
    </citation>
    <scope>NUCLEOTIDE SEQUENCE [LARGE SCALE GENOMIC DNA]</scope>
    <source>
        <strain evidence="1">EP-1</strain>
        <tissue evidence="1">Whole</tissue>
    </source>
</reference>
<gene>
    <name evidence="1" type="ORF">SK128_013764</name>
</gene>
<proteinExistence type="predicted"/>
<dbReference type="EMBL" id="JAXCGZ010009596">
    <property type="protein sequence ID" value="KAK7076635.1"/>
    <property type="molecule type" value="Genomic_DNA"/>
</dbReference>
<feature type="non-terminal residue" evidence="1">
    <location>
        <position position="1"/>
    </location>
</feature>
<organism evidence="1 2">
    <name type="scientific">Halocaridina rubra</name>
    <name type="common">Hawaiian red shrimp</name>
    <dbReference type="NCBI Taxonomy" id="373956"/>
    <lineage>
        <taxon>Eukaryota</taxon>
        <taxon>Metazoa</taxon>
        <taxon>Ecdysozoa</taxon>
        <taxon>Arthropoda</taxon>
        <taxon>Crustacea</taxon>
        <taxon>Multicrustacea</taxon>
        <taxon>Malacostraca</taxon>
        <taxon>Eumalacostraca</taxon>
        <taxon>Eucarida</taxon>
        <taxon>Decapoda</taxon>
        <taxon>Pleocyemata</taxon>
        <taxon>Caridea</taxon>
        <taxon>Atyoidea</taxon>
        <taxon>Atyidae</taxon>
        <taxon>Halocaridina</taxon>
    </lineage>
</organism>
<dbReference type="AlphaFoldDB" id="A0AAN8X292"/>
<dbReference type="Proteomes" id="UP001381693">
    <property type="component" value="Unassembled WGS sequence"/>
</dbReference>
<comment type="caution">
    <text evidence="1">The sequence shown here is derived from an EMBL/GenBank/DDBJ whole genome shotgun (WGS) entry which is preliminary data.</text>
</comment>
<evidence type="ECO:0000313" key="2">
    <source>
        <dbReference type="Proteomes" id="UP001381693"/>
    </source>
</evidence>
<protein>
    <submittedName>
        <fullName evidence="1">Uncharacterized protein</fullName>
    </submittedName>
</protein>
<name>A0AAN8X292_HALRR</name>
<accession>A0AAN8X292</accession>